<evidence type="ECO:0000313" key="2">
    <source>
        <dbReference type="Proteomes" id="UP000189818"/>
    </source>
</evidence>
<dbReference type="Proteomes" id="UP000189818">
    <property type="component" value="Unassembled WGS sequence"/>
</dbReference>
<dbReference type="EMBL" id="FUYM01000001">
    <property type="protein sequence ID" value="SKB24824.1"/>
    <property type="molecule type" value="Genomic_DNA"/>
</dbReference>
<dbReference type="InterPro" id="IPR010247">
    <property type="entry name" value="HutG_amidohyd"/>
</dbReference>
<dbReference type="InterPro" id="IPR007709">
    <property type="entry name" value="N-FG_amidohydro"/>
</dbReference>
<dbReference type="Pfam" id="PF05013">
    <property type="entry name" value="FGase"/>
    <property type="match status" value="1"/>
</dbReference>
<evidence type="ECO:0000313" key="1">
    <source>
        <dbReference type="EMBL" id="SKB24824.1"/>
    </source>
</evidence>
<dbReference type="SUPFAM" id="SSF53187">
    <property type="entry name" value="Zn-dependent exopeptidases"/>
    <property type="match status" value="1"/>
</dbReference>
<sequence>MLDWLEVSRGEAPLVVAFPHSGTEIPEELEGSFVSPWLARKDADWWIDQVYGFADTLGATTIRSRISRSVIDLNRDPSGASLYPGQATTELCPTTTFAGEPLYRDAPPDAGEIGWRRSTWFDPYHDALAAELDRLRARHGKVVLYDAHSILSRVPRLFDGELPLFNIGTNNGATCDPALAAAVTEIAAATGWGHVLDGRFRGGWTTRHYGRPADGIHAIQMELAMRAYLDEPDAPGPDNWPAPFDPTSPVIAELRAILTACLAFARN</sequence>
<protein>
    <submittedName>
        <fullName evidence="1">Formiminoglutamase</fullName>
    </submittedName>
</protein>
<name>A0A1T4ZPW3_9SPHN</name>
<dbReference type="Gene3D" id="3.40.630.40">
    <property type="entry name" value="Zn-dependent exopeptidases"/>
    <property type="match status" value="1"/>
</dbReference>
<proteinExistence type="predicted"/>
<dbReference type="RefSeq" id="WP_079646012.1">
    <property type="nucleotide sequence ID" value="NZ_FUYM01000001.1"/>
</dbReference>
<gene>
    <name evidence="1" type="ORF">SAMN06295920_10111</name>
</gene>
<organism evidence="1 2">
    <name type="scientific">Rhizorhabdus histidinilytica</name>
    <dbReference type="NCBI Taxonomy" id="439228"/>
    <lineage>
        <taxon>Bacteria</taxon>
        <taxon>Pseudomonadati</taxon>
        <taxon>Pseudomonadota</taxon>
        <taxon>Alphaproteobacteria</taxon>
        <taxon>Sphingomonadales</taxon>
        <taxon>Sphingomonadaceae</taxon>
        <taxon>Rhizorhabdus</taxon>
    </lineage>
</organism>
<dbReference type="STRING" id="439228.SAMN06295920_10111"/>
<dbReference type="OrthoDB" id="8716700at2"/>
<dbReference type="NCBIfam" id="TIGR02017">
    <property type="entry name" value="hutG_amidohyd"/>
    <property type="match status" value="1"/>
</dbReference>
<accession>A0A1T4ZPW3</accession>
<dbReference type="AlphaFoldDB" id="A0A1T4ZPW3"/>
<reference evidence="2" key="1">
    <citation type="submission" date="2017-02" db="EMBL/GenBank/DDBJ databases">
        <authorList>
            <person name="Varghese N."/>
            <person name="Submissions S."/>
        </authorList>
    </citation>
    <scope>NUCLEOTIDE SEQUENCE [LARGE SCALE GENOMIC DNA]</scope>
    <source>
        <strain evidence="2">UM2</strain>
    </source>
</reference>
<keyword evidence="2" id="KW-1185">Reference proteome</keyword>